<feature type="non-terminal residue" evidence="1">
    <location>
        <position position="48"/>
    </location>
</feature>
<name>A0A3P7LDP7_DIBLA</name>
<reference evidence="1 2" key="1">
    <citation type="submission" date="2018-11" db="EMBL/GenBank/DDBJ databases">
        <authorList>
            <consortium name="Pathogen Informatics"/>
        </authorList>
    </citation>
    <scope>NUCLEOTIDE SEQUENCE [LARGE SCALE GENOMIC DNA]</scope>
</reference>
<dbReference type="AlphaFoldDB" id="A0A3P7LDP7"/>
<evidence type="ECO:0000313" key="2">
    <source>
        <dbReference type="Proteomes" id="UP000281553"/>
    </source>
</evidence>
<dbReference type="OrthoDB" id="6229189at2759"/>
<dbReference type="Proteomes" id="UP000281553">
    <property type="component" value="Unassembled WGS sequence"/>
</dbReference>
<accession>A0A3P7LDP7</accession>
<keyword evidence="2" id="KW-1185">Reference proteome</keyword>
<dbReference type="EMBL" id="UYRU01048322">
    <property type="protein sequence ID" value="VDN10037.1"/>
    <property type="molecule type" value="Genomic_DNA"/>
</dbReference>
<proteinExistence type="predicted"/>
<protein>
    <submittedName>
        <fullName evidence="1">Uncharacterized protein</fullName>
    </submittedName>
</protein>
<gene>
    <name evidence="1" type="ORF">DILT_LOCUS5868</name>
</gene>
<organism evidence="1 2">
    <name type="scientific">Dibothriocephalus latus</name>
    <name type="common">Fish tapeworm</name>
    <name type="synonym">Diphyllobothrium latum</name>
    <dbReference type="NCBI Taxonomy" id="60516"/>
    <lineage>
        <taxon>Eukaryota</taxon>
        <taxon>Metazoa</taxon>
        <taxon>Spiralia</taxon>
        <taxon>Lophotrochozoa</taxon>
        <taxon>Platyhelminthes</taxon>
        <taxon>Cestoda</taxon>
        <taxon>Eucestoda</taxon>
        <taxon>Diphyllobothriidea</taxon>
        <taxon>Diphyllobothriidae</taxon>
        <taxon>Dibothriocephalus</taxon>
    </lineage>
</organism>
<sequence>MGANLLRPLGADVTTVWYNSLGRLIHVGSVLPLRLPTVMPGEVDVDEA</sequence>
<evidence type="ECO:0000313" key="1">
    <source>
        <dbReference type="EMBL" id="VDN10037.1"/>
    </source>
</evidence>